<feature type="compositionally biased region" description="Basic residues" evidence="6">
    <location>
        <begin position="991"/>
        <end position="1005"/>
    </location>
</feature>
<feature type="compositionally biased region" description="Gly residues" evidence="6">
    <location>
        <begin position="38"/>
        <end position="50"/>
    </location>
</feature>
<feature type="region of interest" description="Disordered" evidence="6">
    <location>
        <begin position="1231"/>
        <end position="1292"/>
    </location>
</feature>
<proteinExistence type="predicted"/>
<feature type="region of interest" description="Disordered" evidence="6">
    <location>
        <begin position="871"/>
        <end position="927"/>
    </location>
</feature>
<feature type="compositionally biased region" description="Polar residues" evidence="6">
    <location>
        <begin position="1049"/>
        <end position="1059"/>
    </location>
</feature>
<feature type="region of interest" description="Disordered" evidence="6">
    <location>
        <begin position="1097"/>
        <end position="1177"/>
    </location>
</feature>
<dbReference type="GO" id="GO:0098703">
    <property type="term" value="P:calcium ion import across plasma membrane"/>
    <property type="evidence" value="ECO:0007669"/>
    <property type="project" value="TreeGrafter"/>
</dbReference>
<evidence type="ECO:0000256" key="5">
    <source>
        <dbReference type="ARBA" id="ARBA00023136"/>
    </source>
</evidence>
<evidence type="ECO:0000256" key="3">
    <source>
        <dbReference type="ARBA" id="ARBA00022737"/>
    </source>
</evidence>
<dbReference type="Proteomes" id="UP000747399">
    <property type="component" value="Unassembled WGS sequence"/>
</dbReference>
<evidence type="ECO:0000313" key="10">
    <source>
        <dbReference type="Proteomes" id="UP000747399"/>
    </source>
</evidence>
<feature type="transmembrane region" description="Helical" evidence="7">
    <location>
        <begin position="659"/>
        <end position="678"/>
    </location>
</feature>
<feature type="compositionally biased region" description="Polar residues" evidence="6">
    <location>
        <begin position="1264"/>
        <end position="1273"/>
    </location>
</feature>
<comment type="subcellular location">
    <subcellularLocation>
        <location evidence="1">Membrane</location>
        <topology evidence="1">Multi-pass membrane protein</topology>
    </subcellularLocation>
</comment>
<feature type="compositionally biased region" description="Gly residues" evidence="6">
    <location>
        <begin position="265"/>
        <end position="276"/>
    </location>
</feature>
<gene>
    <name evidence="9" type="ORF">Vafri_9025</name>
</gene>
<dbReference type="PANTHER" id="PTHR10582:SF2">
    <property type="entry name" value="INACTIVE"/>
    <property type="match status" value="1"/>
</dbReference>
<evidence type="ECO:0000256" key="7">
    <source>
        <dbReference type="SAM" id="Phobius"/>
    </source>
</evidence>
<keyword evidence="10" id="KW-1185">Reference proteome</keyword>
<protein>
    <recommendedName>
        <fullName evidence="8">Polycystin cation channel PKD1/PKD2 domain-containing protein</fullName>
    </recommendedName>
</protein>
<feature type="region of interest" description="Disordered" evidence="6">
    <location>
        <begin position="944"/>
        <end position="1079"/>
    </location>
</feature>
<feature type="transmembrane region" description="Helical" evidence="7">
    <location>
        <begin position="685"/>
        <end position="706"/>
    </location>
</feature>
<comment type="caution">
    <text evidence="9">The sequence shown here is derived from an EMBL/GenBank/DDBJ whole genome shotgun (WGS) entry which is preliminary data.</text>
</comment>
<feature type="compositionally biased region" description="Gly residues" evidence="6">
    <location>
        <begin position="1231"/>
        <end position="1247"/>
    </location>
</feature>
<keyword evidence="5 7" id="KW-0472">Membrane</keyword>
<feature type="transmembrane region" description="Helical" evidence="7">
    <location>
        <begin position="718"/>
        <end position="748"/>
    </location>
</feature>
<sequence>MADRSRHGPEHPSHLHSAFEDAEAQGSTPAASPIDHNGPGGPGPGAGPGVGVAVTLQNPVSHPSRHHRRRYRHNSQPLSSSGIATATSPGHPSRSRIYAAASSPPPRLPHHRSASTSQPHSLSVSPSPSISPHGSISPSLSFRSHSRSRASPGSIYRLQYGHRALDGAALAAACAAAPINPIITAPASHLSFGPSTHRGLRRADESSGALNNIHPDILGDLRALDDLEGGSLLRPLLTQPPPGGDDGGGGGLGDGGEGRGEGLGEEGGAGGEGGGVHVDEAATYEVPELLEAKPRDVLQFIEEEGVVKLAEFEVADGLALKAFGSEPFLVMGQDHAEPPGLKEMWMERLSEGGKVQGTGWTSTLSVEAHVVNLYDAAAPGNAGLLRPLLARLRVHGCPPTVFALPVVQAVIALKWNTWARHFLFAEFVFYAAWLAAFSAFSLLLEDGAETPDSDDDTAAAAVTAAAPFRFHPAATGSLPVVRMLSSVVQTATAMLGGVDSGEFEPRGWNGGAAAGAASSRSIVDDGGCPARFLNPWDWGALWVLLASPRGFAQLATSTAAVAAMLPFAYMELCTVVVQGLAWLNLFNLADVASYFLAIALWFAHIRCGSLPSSAWFSGALALQHVLLWSKLHYYARVLTPTRGGFNDTIRMVLSELRTFLTFVGLVMMGFAFAFYCLFRQDREEFADFSTLWHSFASMFAYMLQMFDYSVLYNSTHPVLAMILFMAYELMVAVLLLNIMIALMTAAFARVSADEGLRYLIYKAEVIDELESTLPPWLMRSAWFPHFVHVLKVSPRSTYEINLNSVWSGMSTLQSSLMNAQQETRLRVEALEAKVDVIDQKLSATVRLLASRLLTHSELAAALSMDDVAEAASDVSDERDLDRDLDGEDGEPDPEKWRDADLDPRPDEQAVPEAEEEGYDNSGGDGGGGVAAATVAALLRARRVHVSGGGSGSRRGSIKGPFRESSTVAPPYRSGHYTSHPSPRRLQSSHTYTHHSSHHHHHHQPGGHHYSSHASHAASAQLRNQTHGHGHGGYSAHGHGQSHHHGASVVNATRASSQGPSAAASHGPSRDPSVPGPAHLNHARTATTAARLHAFYSHGHGHNHHTHQQQQQQREYVRHPSDAAAMPPYEAPSAAIGRSSGSSGGAMPVTAPPVHERRENYTGTGPSDAGGDSGGVGDAVGAGTVYEGAVVLDMRGVEDHMTRDGAALGHAARPSYNYHRWYSTGGGSGAGGFSGGGDGPGGSGGSGGTTAPVMASIAEHGSPSLAGSDTLTDNSPKRRSEAGGSSTRGAPDA</sequence>
<feature type="compositionally biased region" description="Polar residues" evidence="6">
    <location>
        <begin position="74"/>
        <end position="90"/>
    </location>
</feature>
<feature type="transmembrane region" description="Helical" evidence="7">
    <location>
        <begin position="581"/>
        <end position="602"/>
    </location>
</feature>
<feature type="region of interest" description="Disordered" evidence="6">
    <location>
        <begin position="232"/>
        <end position="277"/>
    </location>
</feature>
<evidence type="ECO:0000259" key="8">
    <source>
        <dbReference type="Pfam" id="PF08016"/>
    </source>
</evidence>
<accession>A0A8J4F231</accession>
<feature type="compositionally biased region" description="Polar residues" evidence="6">
    <location>
        <begin position="1282"/>
        <end position="1292"/>
    </location>
</feature>
<evidence type="ECO:0000313" key="9">
    <source>
        <dbReference type="EMBL" id="GIL53385.1"/>
    </source>
</evidence>
<keyword evidence="4 7" id="KW-1133">Transmembrane helix</keyword>
<organism evidence="9 10">
    <name type="scientific">Volvox africanus</name>
    <dbReference type="NCBI Taxonomy" id="51714"/>
    <lineage>
        <taxon>Eukaryota</taxon>
        <taxon>Viridiplantae</taxon>
        <taxon>Chlorophyta</taxon>
        <taxon>core chlorophytes</taxon>
        <taxon>Chlorophyceae</taxon>
        <taxon>CS clade</taxon>
        <taxon>Chlamydomonadales</taxon>
        <taxon>Volvocaceae</taxon>
        <taxon>Volvox</taxon>
    </lineage>
</organism>
<feature type="region of interest" description="Disordered" evidence="6">
    <location>
        <begin position="1"/>
        <end position="148"/>
    </location>
</feature>
<feature type="transmembrane region" description="Helical" evidence="7">
    <location>
        <begin position="551"/>
        <end position="569"/>
    </location>
</feature>
<feature type="compositionally biased region" description="Low complexity" evidence="6">
    <location>
        <begin position="1006"/>
        <end position="1019"/>
    </location>
</feature>
<feature type="transmembrane region" description="Helical" evidence="7">
    <location>
        <begin position="614"/>
        <end position="635"/>
    </location>
</feature>
<feature type="domain" description="Polycystin cation channel PKD1/PKD2" evidence="8">
    <location>
        <begin position="619"/>
        <end position="749"/>
    </location>
</feature>
<dbReference type="GO" id="GO:0005886">
    <property type="term" value="C:plasma membrane"/>
    <property type="evidence" value="ECO:0007669"/>
    <property type="project" value="TreeGrafter"/>
</dbReference>
<evidence type="ECO:0000256" key="2">
    <source>
        <dbReference type="ARBA" id="ARBA00022692"/>
    </source>
</evidence>
<keyword evidence="2 7" id="KW-0812">Transmembrane</keyword>
<dbReference type="GO" id="GO:0005216">
    <property type="term" value="F:monoatomic ion channel activity"/>
    <property type="evidence" value="ECO:0007669"/>
    <property type="project" value="InterPro"/>
</dbReference>
<dbReference type="InterPro" id="IPR024862">
    <property type="entry name" value="TRPV"/>
</dbReference>
<keyword evidence="3" id="KW-0677">Repeat</keyword>
<name>A0A8J4F231_9CHLO</name>
<dbReference type="Pfam" id="PF08016">
    <property type="entry name" value="PKD_channel"/>
    <property type="match status" value="1"/>
</dbReference>
<feature type="compositionally biased region" description="Basic residues" evidence="6">
    <location>
        <begin position="63"/>
        <end position="73"/>
    </location>
</feature>
<feature type="compositionally biased region" description="Basic and acidic residues" evidence="6">
    <location>
        <begin position="1"/>
        <end position="19"/>
    </location>
</feature>
<feature type="compositionally biased region" description="Low complexity" evidence="6">
    <location>
        <begin position="1130"/>
        <end position="1140"/>
    </location>
</feature>
<dbReference type="EMBL" id="BNCO01000015">
    <property type="protein sequence ID" value="GIL53385.1"/>
    <property type="molecule type" value="Genomic_DNA"/>
</dbReference>
<evidence type="ECO:0000256" key="6">
    <source>
        <dbReference type="SAM" id="MobiDB-lite"/>
    </source>
</evidence>
<feature type="compositionally biased region" description="Gly residues" evidence="6">
    <location>
        <begin position="244"/>
        <end position="255"/>
    </location>
</feature>
<evidence type="ECO:0000256" key="1">
    <source>
        <dbReference type="ARBA" id="ARBA00004141"/>
    </source>
</evidence>
<reference evidence="9" key="1">
    <citation type="journal article" date="2021" name="Proc. Natl. Acad. Sci. U.S.A.">
        <title>Three genomes in the algal genus Volvox reveal the fate of a haploid sex-determining region after a transition to homothallism.</title>
        <authorList>
            <person name="Yamamoto K."/>
            <person name="Hamaji T."/>
            <person name="Kawai-Toyooka H."/>
            <person name="Matsuzaki R."/>
            <person name="Takahashi F."/>
            <person name="Nishimura Y."/>
            <person name="Kawachi M."/>
            <person name="Noguchi H."/>
            <person name="Minakuchi Y."/>
            <person name="Umen J.G."/>
            <person name="Toyoda A."/>
            <person name="Nozaki H."/>
        </authorList>
    </citation>
    <scope>NUCLEOTIDE SEQUENCE</scope>
    <source>
        <strain evidence="9">NIES-3780</strain>
    </source>
</reference>
<evidence type="ECO:0000256" key="4">
    <source>
        <dbReference type="ARBA" id="ARBA00022989"/>
    </source>
</evidence>
<dbReference type="InterPro" id="IPR013122">
    <property type="entry name" value="PKD1_2_channel"/>
</dbReference>
<feature type="compositionally biased region" description="Basic and acidic residues" evidence="6">
    <location>
        <begin position="892"/>
        <end position="907"/>
    </location>
</feature>
<dbReference type="Gene3D" id="1.10.287.70">
    <property type="match status" value="1"/>
</dbReference>
<feature type="compositionally biased region" description="Low complexity" evidence="6">
    <location>
        <begin position="114"/>
        <end position="143"/>
    </location>
</feature>
<dbReference type="PANTHER" id="PTHR10582">
    <property type="entry name" value="TRANSIENT RECEPTOR POTENTIAL ION CHANNEL PROTEIN"/>
    <property type="match status" value="1"/>
</dbReference>